<evidence type="ECO:0000256" key="5">
    <source>
        <dbReference type="ARBA" id="ARBA00023180"/>
    </source>
</evidence>
<dbReference type="AlphaFoldDB" id="A0ABD1ETF9"/>
<proteinExistence type="inferred from homology"/>
<dbReference type="GO" id="GO:0052689">
    <property type="term" value="F:carboxylic ester hydrolase activity"/>
    <property type="evidence" value="ECO:0007669"/>
    <property type="project" value="UniProtKB-KW"/>
</dbReference>
<reference evidence="8 9" key="1">
    <citation type="submission" date="2024-05" db="EMBL/GenBank/DDBJ databases">
        <title>Genetic variation in Jamaican populations of the coffee berry borer (Hypothenemus hampei).</title>
        <authorList>
            <person name="Errbii M."/>
            <person name="Myrie A."/>
        </authorList>
    </citation>
    <scope>NUCLEOTIDE SEQUENCE [LARGE SCALE GENOMIC DNA]</scope>
    <source>
        <strain evidence="8">JA-Hopewell-2020-01-JO</strain>
        <tissue evidence="8">Whole body</tissue>
    </source>
</reference>
<keyword evidence="2" id="KW-0719">Serine esterase</keyword>
<protein>
    <recommendedName>
        <fullName evidence="6">Carboxylic ester hydrolase</fullName>
        <ecNumber evidence="6">3.1.1.-</ecNumber>
    </recommendedName>
</protein>
<evidence type="ECO:0000256" key="2">
    <source>
        <dbReference type="ARBA" id="ARBA00022487"/>
    </source>
</evidence>
<comment type="similarity">
    <text evidence="1 6">Belongs to the type-B carboxylesterase/lipase family.</text>
</comment>
<evidence type="ECO:0000256" key="3">
    <source>
        <dbReference type="ARBA" id="ARBA00022801"/>
    </source>
</evidence>
<dbReference type="Proteomes" id="UP001566132">
    <property type="component" value="Unassembled WGS sequence"/>
</dbReference>
<dbReference type="InterPro" id="IPR002018">
    <property type="entry name" value="CarbesteraseB"/>
</dbReference>
<accession>A0ABD1ETF9</accession>
<evidence type="ECO:0000256" key="4">
    <source>
        <dbReference type="ARBA" id="ARBA00023157"/>
    </source>
</evidence>
<dbReference type="PANTHER" id="PTHR43142:SF1">
    <property type="entry name" value="CARBOXYLIC ESTER HYDROLASE"/>
    <property type="match status" value="1"/>
</dbReference>
<feature type="domain" description="Carboxylesterase type B" evidence="7">
    <location>
        <begin position="17"/>
        <end position="536"/>
    </location>
</feature>
<dbReference type="Gene3D" id="3.40.50.1820">
    <property type="entry name" value="alpha/beta hydrolase"/>
    <property type="match status" value="1"/>
</dbReference>
<keyword evidence="4" id="KW-1015">Disulfide bond</keyword>
<gene>
    <name evidence="8" type="ORF">ABEB36_007243</name>
</gene>
<dbReference type="InterPro" id="IPR029058">
    <property type="entry name" value="AB_hydrolase_fold"/>
</dbReference>
<evidence type="ECO:0000259" key="7">
    <source>
        <dbReference type="Pfam" id="PF00135"/>
    </source>
</evidence>
<organism evidence="8 9">
    <name type="scientific">Hypothenemus hampei</name>
    <name type="common">Coffee berry borer</name>
    <dbReference type="NCBI Taxonomy" id="57062"/>
    <lineage>
        <taxon>Eukaryota</taxon>
        <taxon>Metazoa</taxon>
        <taxon>Ecdysozoa</taxon>
        <taxon>Arthropoda</taxon>
        <taxon>Hexapoda</taxon>
        <taxon>Insecta</taxon>
        <taxon>Pterygota</taxon>
        <taxon>Neoptera</taxon>
        <taxon>Endopterygota</taxon>
        <taxon>Coleoptera</taxon>
        <taxon>Polyphaga</taxon>
        <taxon>Cucujiformia</taxon>
        <taxon>Curculionidae</taxon>
        <taxon>Scolytinae</taxon>
        <taxon>Hypothenemus</taxon>
    </lineage>
</organism>
<dbReference type="SUPFAM" id="SSF53474">
    <property type="entry name" value="alpha/beta-Hydrolases"/>
    <property type="match status" value="1"/>
</dbReference>
<dbReference type="InterPro" id="IPR019819">
    <property type="entry name" value="Carboxylesterase_B_CS"/>
</dbReference>
<keyword evidence="5" id="KW-0325">Glycoprotein</keyword>
<dbReference type="PROSITE" id="PS00941">
    <property type="entry name" value="CARBOXYLESTERASE_B_2"/>
    <property type="match status" value="1"/>
</dbReference>
<dbReference type="InterPro" id="IPR019826">
    <property type="entry name" value="Carboxylesterase_B_AS"/>
</dbReference>
<evidence type="ECO:0000313" key="8">
    <source>
        <dbReference type="EMBL" id="KAL1502036.1"/>
    </source>
</evidence>
<dbReference type="EMBL" id="JBDJPC010000005">
    <property type="protein sequence ID" value="KAL1502036.1"/>
    <property type="molecule type" value="Genomic_DNA"/>
</dbReference>
<sequence length="550" mass="62286">MLSLHKTVNMNVNDKTVIIEVAKGKLKGYKTVTLLGRDYLSFQGIPYAKPPLGELRFKAPEPVEKWNGIRDATKEGSECYAKSIFTNAMVGSEDCLYLNVYSPYVKDNVRTKRLFPVMFWIHGGGFVRGSGGSDLYGPDYFVEKDIVLVTINYRLGPLGFLALSDPSLGVTGNVALKDMVMALKWVQINIKKFRGDPKNITIFGESSGSVAVHSLILSSKTKGLFHKAIMQSGCALNCFSRGRLASTYELAHKLGIQCNNDTVILSELQKVPVKELVKAGHKVWDSFLISHVRPFSLVIEPENSINPLITEEPLEIINSGRYNKVPMIIGYNSKDGVFISKYMQLYPQYFLTDGTLVPHTMNLRMGSPGYDKVALEIKKMYGVQGGESLNVDEHMEIANQIYTHNYFAVDTWRAALLHSKNSHQPVYFYKFDLDTTLNIMKDFYGIKTKGATHADDLFYFFTTQLMPRPDSDSIENGLIEKVTTLWSNFAKNGYPHRPGGCENWTAVKPNKFNYLLLKNDSFKCLVDPDKKYMEFWHKLYKENERHISKL</sequence>
<evidence type="ECO:0000313" key="9">
    <source>
        <dbReference type="Proteomes" id="UP001566132"/>
    </source>
</evidence>
<dbReference type="PANTHER" id="PTHR43142">
    <property type="entry name" value="CARBOXYLIC ESTER HYDROLASE"/>
    <property type="match status" value="1"/>
</dbReference>
<evidence type="ECO:0000256" key="1">
    <source>
        <dbReference type="ARBA" id="ARBA00005964"/>
    </source>
</evidence>
<dbReference type="PROSITE" id="PS00122">
    <property type="entry name" value="CARBOXYLESTERASE_B_1"/>
    <property type="match status" value="1"/>
</dbReference>
<dbReference type="EC" id="3.1.1.-" evidence="6"/>
<dbReference type="Pfam" id="PF00135">
    <property type="entry name" value="COesterase"/>
    <property type="match status" value="1"/>
</dbReference>
<comment type="caution">
    <text evidence="8">The sequence shown here is derived from an EMBL/GenBank/DDBJ whole genome shotgun (WGS) entry which is preliminary data.</text>
</comment>
<name>A0ABD1ETF9_HYPHA</name>
<keyword evidence="3 6" id="KW-0378">Hydrolase</keyword>
<keyword evidence="9" id="KW-1185">Reference proteome</keyword>
<evidence type="ECO:0000256" key="6">
    <source>
        <dbReference type="RuleBase" id="RU361235"/>
    </source>
</evidence>